<reference evidence="1 2" key="1">
    <citation type="submission" date="2024-09" db="EMBL/GenBank/DDBJ databases">
        <authorList>
            <person name="Sun Q."/>
            <person name="Mori K."/>
        </authorList>
    </citation>
    <scope>NUCLEOTIDE SEQUENCE [LARGE SCALE GENOMIC DNA]</scope>
    <source>
        <strain evidence="1 2">JCM 15389</strain>
    </source>
</reference>
<dbReference type="EMBL" id="JBHLYQ010000099">
    <property type="protein sequence ID" value="MFC0082414.1"/>
    <property type="molecule type" value="Genomic_DNA"/>
</dbReference>
<comment type="caution">
    <text evidence="1">The sequence shown here is derived from an EMBL/GenBank/DDBJ whole genome shotgun (WGS) entry which is preliminary data.</text>
</comment>
<evidence type="ECO:0000313" key="2">
    <source>
        <dbReference type="Proteomes" id="UP001589788"/>
    </source>
</evidence>
<name>A0ABV6C3Z5_9ACTN</name>
<proteinExistence type="predicted"/>
<protein>
    <submittedName>
        <fullName evidence="1">Uncharacterized protein</fullName>
    </submittedName>
</protein>
<evidence type="ECO:0000313" key="1">
    <source>
        <dbReference type="EMBL" id="MFC0082414.1"/>
    </source>
</evidence>
<dbReference type="Proteomes" id="UP001589788">
    <property type="component" value="Unassembled WGS sequence"/>
</dbReference>
<sequence length="279" mass="29356">MLRPLSWRYPLADTANGDRGLLVAEGAEAEVDLRALRQLTPYGLVAWALVAGHNDRLLVTTRFRLPADPLVQGALARAGVDRVARELLCPVAGAESWPPVDQGPPTGRAESPVAVEVEVPCRPVHGDQERSRLRTELTGWLEGTPRSVAQLALEATEVLLDNQRDHSGAFDAYVAAGTVRGPRGRRRLELAVGDSGRGLAGTATDLDEVLARRGPLAGLVEAVLGAGGMAVLRSGTLRRTCWPSGPVDLPLPALRGTLVALAVPLPEAPSSGTGGPVTR</sequence>
<accession>A0ABV6C3Z5</accession>
<organism evidence="1 2">
    <name type="scientific">Aciditerrimonas ferrireducens</name>
    <dbReference type="NCBI Taxonomy" id="667306"/>
    <lineage>
        <taxon>Bacteria</taxon>
        <taxon>Bacillati</taxon>
        <taxon>Actinomycetota</taxon>
        <taxon>Acidimicrobiia</taxon>
        <taxon>Acidimicrobiales</taxon>
        <taxon>Acidimicrobiaceae</taxon>
        <taxon>Aciditerrimonas</taxon>
    </lineage>
</organism>
<gene>
    <name evidence="1" type="ORF">ACFFRE_09695</name>
</gene>
<keyword evidence="2" id="KW-1185">Reference proteome</keyword>
<dbReference type="RefSeq" id="WP_377789995.1">
    <property type="nucleotide sequence ID" value="NZ_JBHLYQ010000099.1"/>
</dbReference>